<comment type="similarity">
    <text evidence="1">Belongs to the helicase family. RecQ subfamily.</text>
</comment>
<evidence type="ECO:0000256" key="7">
    <source>
        <dbReference type="ARBA" id="ARBA00023125"/>
    </source>
</evidence>
<dbReference type="SMART" id="SM00487">
    <property type="entry name" value="DEXDc"/>
    <property type="match status" value="1"/>
</dbReference>
<dbReference type="InterPro" id="IPR001650">
    <property type="entry name" value="Helicase_C-like"/>
</dbReference>
<dbReference type="GO" id="GO:0046872">
    <property type="term" value="F:metal ion binding"/>
    <property type="evidence" value="ECO:0007669"/>
    <property type="project" value="UniProtKB-KW"/>
</dbReference>
<dbReference type="GO" id="GO:0005737">
    <property type="term" value="C:cytoplasm"/>
    <property type="evidence" value="ECO:0007669"/>
    <property type="project" value="TreeGrafter"/>
</dbReference>
<dbReference type="CDD" id="cd17920">
    <property type="entry name" value="DEXHc_RecQ"/>
    <property type="match status" value="1"/>
</dbReference>
<organism evidence="15 16">
    <name type="scientific">Capnocytophaga ochracea</name>
    <dbReference type="NCBI Taxonomy" id="1018"/>
    <lineage>
        <taxon>Bacteria</taxon>
        <taxon>Pseudomonadati</taxon>
        <taxon>Bacteroidota</taxon>
        <taxon>Flavobacteriia</taxon>
        <taxon>Flavobacteriales</taxon>
        <taxon>Flavobacteriaceae</taxon>
        <taxon>Capnocytophaga</taxon>
    </lineage>
</organism>
<evidence type="ECO:0000313" key="15">
    <source>
        <dbReference type="EMBL" id="SQA79169.1"/>
    </source>
</evidence>
<dbReference type="GO" id="GO:0043590">
    <property type="term" value="C:bacterial nucleoid"/>
    <property type="evidence" value="ECO:0007669"/>
    <property type="project" value="TreeGrafter"/>
</dbReference>
<dbReference type="PROSITE" id="PS51192">
    <property type="entry name" value="HELICASE_ATP_BIND_1"/>
    <property type="match status" value="1"/>
</dbReference>
<reference evidence="15 16" key="1">
    <citation type="submission" date="2018-06" db="EMBL/GenBank/DDBJ databases">
        <authorList>
            <consortium name="Pathogen Informatics"/>
            <person name="Doyle S."/>
        </authorList>
    </citation>
    <scope>NUCLEOTIDE SEQUENCE [LARGE SCALE GENOMIC DNA]</scope>
    <source>
        <strain evidence="15 16">NCTC11546</strain>
    </source>
</reference>
<keyword evidence="3" id="KW-0547">Nucleotide-binding</keyword>
<dbReference type="GO" id="GO:0006310">
    <property type="term" value="P:DNA recombination"/>
    <property type="evidence" value="ECO:0007669"/>
    <property type="project" value="InterPro"/>
</dbReference>
<dbReference type="InterPro" id="IPR032284">
    <property type="entry name" value="RecQ_Zn-bd"/>
</dbReference>
<dbReference type="GO" id="GO:0003677">
    <property type="term" value="F:DNA binding"/>
    <property type="evidence" value="ECO:0007669"/>
    <property type="project" value="UniProtKB-KW"/>
</dbReference>
<dbReference type="GO" id="GO:0016787">
    <property type="term" value="F:hydrolase activity"/>
    <property type="evidence" value="ECO:0007669"/>
    <property type="project" value="UniProtKB-KW"/>
</dbReference>
<keyword evidence="4 15" id="KW-0378">Hydrolase</keyword>
<dbReference type="Proteomes" id="UP000249891">
    <property type="component" value="Unassembled WGS sequence"/>
</dbReference>
<name>A0A2X2TNJ9_CAPOC</name>
<evidence type="ECO:0000256" key="5">
    <source>
        <dbReference type="ARBA" id="ARBA00022806"/>
    </source>
</evidence>
<evidence type="ECO:0000256" key="2">
    <source>
        <dbReference type="ARBA" id="ARBA00022723"/>
    </source>
</evidence>
<evidence type="ECO:0000256" key="1">
    <source>
        <dbReference type="ARBA" id="ARBA00005446"/>
    </source>
</evidence>
<dbReference type="PANTHER" id="PTHR13710">
    <property type="entry name" value="DNA HELICASE RECQ FAMILY MEMBER"/>
    <property type="match status" value="1"/>
</dbReference>
<evidence type="ECO:0000256" key="3">
    <source>
        <dbReference type="ARBA" id="ARBA00022741"/>
    </source>
</evidence>
<evidence type="ECO:0000256" key="12">
    <source>
        <dbReference type="ARBA" id="ARBA00044550"/>
    </source>
</evidence>
<dbReference type="CDD" id="cd18794">
    <property type="entry name" value="SF2_C_RecQ"/>
    <property type="match status" value="1"/>
</dbReference>
<evidence type="ECO:0000256" key="9">
    <source>
        <dbReference type="ARBA" id="ARBA00034617"/>
    </source>
</evidence>
<dbReference type="PROSITE" id="PS51194">
    <property type="entry name" value="HELICASE_CTER"/>
    <property type="match status" value="1"/>
</dbReference>
<dbReference type="Pfam" id="PF00271">
    <property type="entry name" value="Helicase_C"/>
    <property type="match status" value="1"/>
</dbReference>
<gene>
    <name evidence="15" type="primary">recQ_2</name>
    <name evidence="15" type="ORF">NCTC11546_02433</name>
</gene>
<dbReference type="SUPFAM" id="SSF52540">
    <property type="entry name" value="P-loop containing nucleoside triphosphate hydrolases"/>
    <property type="match status" value="1"/>
</dbReference>
<feature type="domain" description="Helicase ATP-binding" evidence="13">
    <location>
        <begin position="26"/>
        <end position="194"/>
    </location>
</feature>
<dbReference type="GO" id="GO:0030894">
    <property type="term" value="C:replisome"/>
    <property type="evidence" value="ECO:0007669"/>
    <property type="project" value="TreeGrafter"/>
</dbReference>
<dbReference type="PANTHER" id="PTHR13710:SF105">
    <property type="entry name" value="ATP-DEPENDENT DNA HELICASE Q1"/>
    <property type="match status" value="1"/>
</dbReference>
<dbReference type="GO" id="GO:0009378">
    <property type="term" value="F:four-way junction helicase activity"/>
    <property type="evidence" value="ECO:0007669"/>
    <property type="project" value="TreeGrafter"/>
</dbReference>
<evidence type="ECO:0000256" key="6">
    <source>
        <dbReference type="ARBA" id="ARBA00022840"/>
    </source>
</evidence>
<evidence type="ECO:0000256" key="4">
    <source>
        <dbReference type="ARBA" id="ARBA00022801"/>
    </source>
</evidence>
<accession>A0A2X2TNJ9</accession>
<dbReference type="GO" id="GO:0005524">
    <property type="term" value="F:ATP binding"/>
    <property type="evidence" value="ECO:0007669"/>
    <property type="project" value="UniProtKB-KW"/>
</dbReference>
<dbReference type="EMBL" id="UARG01000017">
    <property type="protein sequence ID" value="SQA79169.1"/>
    <property type="molecule type" value="Genomic_DNA"/>
</dbReference>
<evidence type="ECO:0000313" key="16">
    <source>
        <dbReference type="Proteomes" id="UP000249891"/>
    </source>
</evidence>
<comment type="catalytic activity">
    <reaction evidence="9">
        <text>Couples ATP hydrolysis with the unwinding of duplex DNA by translocating in the 3'-5' direction.</text>
        <dbReference type="EC" id="5.6.2.4"/>
    </reaction>
</comment>
<dbReference type="RefSeq" id="WP_128092035.1">
    <property type="nucleotide sequence ID" value="NZ_UARG01000017.1"/>
</dbReference>
<keyword evidence="8" id="KW-0413">Isomerase</keyword>
<keyword evidence="5 15" id="KW-0347">Helicase</keyword>
<dbReference type="InterPro" id="IPR036388">
    <property type="entry name" value="WH-like_DNA-bd_sf"/>
</dbReference>
<evidence type="ECO:0000256" key="11">
    <source>
        <dbReference type="ARBA" id="ARBA00044535"/>
    </source>
</evidence>
<dbReference type="EC" id="5.6.2.4" evidence="10"/>
<evidence type="ECO:0000256" key="8">
    <source>
        <dbReference type="ARBA" id="ARBA00023235"/>
    </source>
</evidence>
<dbReference type="NCBIfam" id="TIGR00614">
    <property type="entry name" value="recQ_fam"/>
    <property type="match status" value="1"/>
</dbReference>
<dbReference type="Gene3D" id="1.10.10.10">
    <property type="entry name" value="Winged helix-like DNA-binding domain superfamily/Winged helix DNA-binding domain"/>
    <property type="match status" value="1"/>
</dbReference>
<dbReference type="InterPro" id="IPR027417">
    <property type="entry name" value="P-loop_NTPase"/>
</dbReference>
<keyword evidence="2" id="KW-0479">Metal-binding</keyword>
<dbReference type="GO" id="GO:0043138">
    <property type="term" value="F:3'-5' DNA helicase activity"/>
    <property type="evidence" value="ECO:0007669"/>
    <property type="project" value="UniProtKB-EC"/>
</dbReference>
<dbReference type="AlphaFoldDB" id="A0A2X2TNJ9"/>
<dbReference type="SMART" id="SM00490">
    <property type="entry name" value="HELICc"/>
    <property type="match status" value="1"/>
</dbReference>
<evidence type="ECO:0000259" key="13">
    <source>
        <dbReference type="PROSITE" id="PS51192"/>
    </source>
</evidence>
<proteinExistence type="inferred from homology"/>
<dbReference type="FunFam" id="3.40.50.300:FF:001389">
    <property type="entry name" value="ATP-dependent DNA helicase RecQ"/>
    <property type="match status" value="1"/>
</dbReference>
<dbReference type="Gene3D" id="3.40.50.300">
    <property type="entry name" value="P-loop containing nucleotide triphosphate hydrolases"/>
    <property type="match status" value="2"/>
</dbReference>
<dbReference type="InterPro" id="IPR004589">
    <property type="entry name" value="DNA_helicase_ATP-dep_RecQ"/>
</dbReference>
<dbReference type="Pfam" id="PF00270">
    <property type="entry name" value="DEAD"/>
    <property type="match status" value="1"/>
</dbReference>
<keyword evidence="7" id="KW-0238">DNA-binding</keyword>
<evidence type="ECO:0000256" key="10">
    <source>
        <dbReference type="ARBA" id="ARBA00034808"/>
    </source>
</evidence>
<evidence type="ECO:0000259" key="14">
    <source>
        <dbReference type="PROSITE" id="PS51194"/>
    </source>
</evidence>
<keyword evidence="6" id="KW-0067">ATP-binding</keyword>
<dbReference type="InterPro" id="IPR014001">
    <property type="entry name" value="Helicase_ATP-bd"/>
</dbReference>
<feature type="domain" description="Helicase C-terminal" evidence="14">
    <location>
        <begin position="218"/>
        <end position="361"/>
    </location>
</feature>
<dbReference type="GO" id="GO:0006281">
    <property type="term" value="P:DNA repair"/>
    <property type="evidence" value="ECO:0007669"/>
    <property type="project" value="TreeGrafter"/>
</dbReference>
<dbReference type="InterPro" id="IPR011545">
    <property type="entry name" value="DEAD/DEAH_box_helicase_dom"/>
</dbReference>
<protein>
    <recommendedName>
        <fullName evidence="11">ATP-dependent DNA helicase RecQ</fullName>
        <ecNumber evidence="10">5.6.2.4</ecNumber>
    </recommendedName>
    <alternativeName>
        <fullName evidence="12">DNA 3'-5' helicase RecQ</fullName>
    </alternativeName>
</protein>
<dbReference type="Pfam" id="PF16124">
    <property type="entry name" value="RecQ_Zn_bind"/>
    <property type="match status" value="1"/>
</dbReference>
<sequence length="633" mass="72370">MENEPLYILKKYWGYDGFRNSQEAVINSVLSGKDTLALLPTGGGKSITFQVSAMMKEGICIVVSPLIALMTDQVEALKNREIRALSLSGGLPYSELERLLNNALYGQYKFLYLSPERLQQELVRSYLKAMSINLIVIDEAHCVSHWGKDFRPAYLQCKWLKEEFPNVPLLALTASATHQVQQDILHHLGIENATVITTSLARPNIAYKVYKVSDKWHELLQLLRKTEGSAIVYLRSRNGCIQLAELLQNHGISAAYFHGGLPAEEKNQKLSMWLLNDVRVMAATNAFGMGIDKPDVRFVIHWDIPQTLEDYFQEAGRAGRDGNPAEAILFYGKIDVENANKLLKDYLVDIPFLKLLYAKLNAYFQIAIGEGQEGVFSFFFPDFWKRYQLSPIKSYNGLQVLDRMSIISLSQQFYKKVTLHITAPAPQLITYLQTHRYLKNLVIYLIRSYPLIYSQPIALEMEKITELTELDYRDIIKNLEHLHNDGMAILKNEASDIQIVFNVPRDDDRTINGISKNLKEYNHTKLTLQEAVFRYLQNEDTCRNIQLLEYFGEQSEKPCGVCSNCIAKLPLPKVDKKEVKEAVWSLLKSKPITPNELLIALPFPEKDINKVLEELLYMQKIAYNNCNELVVNS</sequence>